<dbReference type="InterPro" id="IPR003594">
    <property type="entry name" value="HATPase_dom"/>
</dbReference>
<dbReference type="InterPro" id="IPR005467">
    <property type="entry name" value="His_kinase_dom"/>
</dbReference>
<organism evidence="13 14">
    <name type="scientific">Pseudodonghicola xiamenensis</name>
    <dbReference type="NCBI Taxonomy" id="337702"/>
    <lineage>
        <taxon>Bacteria</taxon>
        <taxon>Pseudomonadati</taxon>
        <taxon>Pseudomonadota</taxon>
        <taxon>Alphaproteobacteria</taxon>
        <taxon>Rhodobacterales</taxon>
        <taxon>Paracoccaceae</taxon>
        <taxon>Pseudodonghicola</taxon>
    </lineage>
</organism>
<dbReference type="InterPro" id="IPR003661">
    <property type="entry name" value="HisK_dim/P_dom"/>
</dbReference>
<dbReference type="Pfam" id="PF08521">
    <property type="entry name" value="2CSK_N"/>
    <property type="match status" value="1"/>
</dbReference>
<sequence>MVEFHLPRGLAARVLGAVLLLLLTGGLLVSGSAWLNGRQAARQAYDRILLGAASDIAESTRIQDGRPVVDLPVSAFKLLAQAPEDRVYYAVHGPSGGLVTGLDLAAVVAPRPRSGAAAEYFDAPLQGERARFVQLVRRFAERDFSGEIVVIVGQTLRARRGMALGLVLDALWPMAAAGLALMLLAWVVIRSALRPLKALSADLSHRDPYDLTPMPAESLPSELQVMIESMNRFMGRLDRQVRAMRTLISDSAHQLRTPVAAIRIQAEAALEEPEPESRNRVLARLLARTRSLSTLLDQLLSHALVMHRADSAPRALLDLREIALDIVERRDHEVLAPEVELRLVIGETPVMVWADAFSVGEAAQNLLVNALKHGIGPVTLGVEQCGAEAILWVRDAGHGPDPAIAERLGRRFERSPASGENNVGLGLSIVKAVAAAFDGRIGMQTGELGFQVSLILPSADVKETVE</sequence>
<evidence type="ECO:0000256" key="7">
    <source>
        <dbReference type="ARBA" id="ARBA00022777"/>
    </source>
</evidence>
<dbReference type="SMART" id="SM00388">
    <property type="entry name" value="HisKA"/>
    <property type="match status" value="1"/>
</dbReference>
<dbReference type="EMBL" id="BNAP01000001">
    <property type="protein sequence ID" value="GHG79631.1"/>
    <property type="molecule type" value="Genomic_DNA"/>
</dbReference>
<comment type="subcellular location">
    <subcellularLocation>
        <location evidence="2">Membrane</location>
    </subcellularLocation>
</comment>
<dbReference type="InterPro" id="IPR003660">
    <property type="entry name" value="HAMP_dom"/>
</dbReference>
<dbReference type="InterPro" id="IPR036890">
    <property type="entry name" value="HATPase_C_sf"/>
</dbReference>
<gene>
    <name evidence="13" type="primary">tctE</name>
    <name evidence="13" type="ORF">GCM10010961_01870</name>
</gene>
<reference evidence="13" key="2">
    <citation type="submission" date="2020-09" db="EMBL/GenBank/DDBJ databases">
        <authorList>
            <person name="Sun Q."/>
            <person name="Zhou Y."/>
        </authorList>
    </citation>
    <scope>NUCLEOTIDE SEQUENCE</scope>
    <source>
        <strain evidence="13">CGMCC 1.7081</strain>
    </source>
</reference>
<dbReference type="Pfam" id="PF00512">
    <property type="entry name" value="HisKA"/>
    <property type="match status" value="1"/>
</dbReference>
<dbReference type="CDD" id="cd00082">
    <property type="entry name" value="HisKA"/>
    <property type="match status" value="1"/>
</dbReference>
<evidence type="ECO:0000256" key="9">
    <source>
        <dbReference type="ARBA" id="ARBA00023012"/>
    </source>
</evidence>
<keyword evidence="6 10" id="KW-0812">Transmembrane</keyword>
<keyword evidence="10" id="KW-0472">Membrane</keyword>
<evidence type="ECO:0000256" key="3">
    <source>
        <dbReference type="ARBA" id="ARBA00012438"/>
    </source>
</evidence>
<dbReference type="InterPro" id="IPR036097">
    <property type="entry name" value="HisK_dim/P_sf"/>
</dbReference>
<feature type="domain" description="Histidine kinase" evidence="11">
    <location>
        <begin position="250"/>
        <end position="460"/>
    </location>
</feature>
<evidence type="ECO:0000256" key="2">
    <source>
        <dbReference type="ARBA" id="ARBA00004370"/>
    </source>
</evidence>
<evidence type="ECO:0000256" key="8">
    <source>
        <dbReference type="ARBA" id="ARBA00022989"/>
    </source>
</evidence>
<comment type="catalytic activity">
    <reaction evidence="1">
        <text>ATP + protein L-histidine = ADP + protein N-phospho-L-histidine.</text>
        <dbReference type="EC" id="2.7.13.3"/>
    </reaction>
</comment>
<dbReference type="AlphaFoldDB" id="A0A8J3MBD0"/>
<dbReference type="SMART" id="SM00387">
    <property type="entry name" value="HATPase_c"/>
    <property type="match status" value="1"/>
</dbReference>
<keyword evidence="14" id="KW-1185">Reference proteome</keyword>
<dbReference type="PROSITE" id="PS50109">
    <property type="entry name" value="HIS_KIN"/>
    <property type="match status" value="1"/>
</dbReference>
<keyword evidence="5" id="KW-0808">Transferase</keyword>
<name>A0A8J3MBD0_9RHOB</name>
<feature type="domain" description="HAMP" evidence="12">
    <location>
        <begin position="190"/>
        <end position="242"/>
    </location>
</feature>
<dbReference type="InterPro" id="IPR050428">
    <property type="entry name" value="TCS_sensor_his_kinase"/>
</dbReference>
<evidence type="ECO:0000313" key="13">
    <source>
        <dbReference type="EMBL" id="GHG79631.1"/>
    </source>
</evidence>
<dbReference type="Pfam" id="PF02518">
    <property type="entry name" value="HATPase_c"/>
    <property type="match status" value="1"/>
</dbReference>
<comment type="caution">
    <text evidence="13">The sequence shown here is derived from an EMBL/GenBank/DDBJ whole genome shotgun (WGS) entry which is preliminary data.</text>
</comment>
<dbReference type="RefSeq" id="WP_035365883.1">
    <property type="nucleotide sequence ID" value="NZ_BNAP01000001.1"/>
</dbReference>
<evidence type="ECO:0000256" key="10">
    <source>
        <dbReference type="SAM" id="Phobius"/>
    </source>
</evidence>
<proteinExistence type="predicted"/>
<keyword evidence="4" id="KW-0597">Phosphoprotein</keyword>
<evidence type="ECO:0000256" key="4">
    <source>
        <dbReference type="ARBA" id="ARBA00022553"/>
    </source>
</evidence>
<dbReference type="GO" id="GO:0000155">
    <property type="term" value="F:phosphorelay sensor kinase activity"/>
    <property type="evidence" value="ECO:0007669"/>
    <property type="project" value="InterPro"/>
</dbReference>
<dbReference type="Gene3D" id="1.10.287.130">
    <property type="match status" value="1"/>
</dbReference>
<dbReference type="EC" id="2.7.13.3" evidence="3"/>
<evidence type="ECO:0000259" key="11">
    <source>
        <dbReference type="PROSITE" id="PS50109"/>
    </source>
</evidence>
<keyword evidence="8 10" id="KW-1133">Transmembrane helix</keyword>
<evidence type="ECO:0000259" key="12">
    <source>
        <dbReference type="PROSITE" id="PS50885"/>
    </source>
</evidence>
<dbReference type="SUPFAM" id="SSF55874">
    <property type="entry name" value="ATPase domain of HSP90 chaperone/DNA topoisomerase II/histidine kinase"/>
    <property type="match status" value="1"/>
</dbReference>
<evidence type="ECO:0000256" key="6">
    <source>
        <dbReference type="ARBA" id="ARBA00022692"/>
    </source>
</evidence>
<keyword evidence="7 13" id="KW-0418">Kinase</keyword>
<dbReference type="SUPFAM" id="SSF47384">
    <property type="entry name" value="Homodimeric domain of signal transducing histidine kinase"/>
    <property type="match status" value="1"/>
</dbReference>
<evidence type="ECO:0000313" key="14">
    <source>
        <dbReference type="Proteomes" id="UP000611500"/>
    </source>
</evidence>
<dbReference type="PANTHER" id="PTHR45436:SF1">
    <property type="entry name" value="SENSOR PROTEIN QSEC"/>
    <property type="match status" value="1"/>
</dbReference>
<protein>
    <recommendedName>
        <fullName evidence="3">histidine kinase</fullName>
        <ecNumber evidence="3">2.7.13.3</ecNumber>
    </recommendedName>
</protein>
<evidence type="ECO:0000256" key="5">
    <source>
        <dbReference type="ARBA" id="ARBA00022679"/>
    </source>
</evidence>
<keyword evidence="9" id="KW-0902">Two-component regulatory system</keyword>
<evidence type="ECO:0000256" key="1">
    <source>
        <dbReference type="ARBA" id="ARBA00000085"/>
    </source>
</evidence>
<accession>A0A8J3MBD0</accession>
<dbReference type="PANTHER" id="PTHR45436">
    <property type="entry name" value="SENSOR HISTIDINE KINASE YKOH"/>
    <property type="match status" value="1"/>
</dbReference>
<feature type="transmembrane region" description="Helical" evidence="10">
    <location>
        <begin position="166"/>
        <end position="189"/>
    </location>
</feature>
<dbReference type="GO" id="GO:0005886">
    <property type="term" value="C:plasma membrane"/>
    <property type="evidence" value="ECO:0007669"/>
    <property type="project" value="TreeGrafter"/>
</dbReference>
<feature type="transmembrane region" description="Helical" evidence="10">
    <location>
        <begin position="12"/>
        <end position="35"/>
    </location>
</feature>
<dbReference type="PROSITE" id="PS50885">
    <property type="entry name" value="HAMP"/>
    <property type="match status" value="1"/>
</dbReference>
<dbReference type="Proteomes" id="UP000611500">
    <property type="component" value="Unassembled WGS sequence"/>
</dbReference>
<dbReference type="InterPro" id="IPR013727">
    <property type="entry name" value="2CSK_N"/>
</dbReference>
<dbReference type="Gene3D" id="3.30.565.10">
    <property type="entry name" value="Histidine kinase-like ATPase, C-terminal domain"/>
    <property type="match status" value="1"/>
</dbReference>
<reference evidence="13" key="1">
    <citation type="journal article" date="2014" name="Int. J. Syst. Evol. Microbiol.">
        <title>Complete genome sequence of Corynebacterium casei LMG S-19264T (=DSM 44701T), isolated from a smear-ripened cheese.</title>
        <authorList>
            <consortium name="US DOE Joint Genome Institute (JGI-PGF)"/>
            <person name="Walter F."/>
            <person name="Albersmeier A."/>
            <person name="Kalinowski J."/>
            <person name="Ruckert C."/>
        </authorList>
    </citation>
    <scope>NUCLEOTIDE SEQUENCE</scope>
    <source>
        <strain evidence="13">CGMCC 1.7081</strain>
    </source>
</reference>